<dbReference type="Gene3D" id="3.30.470.30">
    <property type="entry name" value="DNA ligase/mRNA capping enzyme"/>
    <property type="match status" value="1"/>
</dbReference>
<keyword evidence="4" id="KW-0067">ATP-binding</keyword>
<dbReference type="GO" id="GO:0003910">
    <property type="term" value="F:DNA ligase (ATP) activity"/>
    <property type="evidence" value="ECO:0007669"/>
    <property type="project" value="InterPro"/>
</dbReference>
<dbReference type="GO" id="GO:0006297">
    <property type="term" value="P:nucleotide-excision repair, DNA gap filling"/>
    <property type="evidence" value="ECO:0007669"/>
    <property type="project" value="TreeGrafter"/>
</dbReference>
<comment type="caution">
    <text evidence="8">The sequence shown here is derived from an EMBL/GenBank/DDBJ whole genome shotgun (WGS) entry which is preliminary data.</text>
</comment>
<feature type="region of interest" description="Disordered" evidence="6">
    <location>
        <begin position="691"/>
        <end position="765"/>
    </location>
</feature>
<keyword evidence="3" id="KW-0547">Nucleotide-binding</keyword>
<organism evidence="8 9">
    <name type="scientific">Recurvomyces mirabilis</name>
    <dbReference type="NCBI Taxonomy" id="574656"/>
    <lineage>
        <taxon>Eukaryota</taxon>
        <taxon>Fungi</taxon>
        <taxon>Dikarya</taxon>
        <taxon>Ascomycota</taxon>
        <taxon>Pezizomycotina</taxon>
        <taxon>Dothideomycetes</taxon>
        <taxon>Dothideomycetidae</taxon>
        <taxon>Mycosphaerellales</taxon>
        <taxon>Teratosphaeriaceae</taxon>
        <taxon>Recurvomyces</taxon>
    </lineage>
</organism>
<feature type="compositionally biased region" description="Basic and acidic residues" evidence="6">
    <location>
        <begin position="691"/>
        <end position="718"/>
    </location>
</feature>
<keyword evidence="2" id="KW-0436">Ligase</keyword>
<reference evidence="8" key="1">
    <citation type="submission" date="2023-07" db="EMBL/GenBank/DDBJ databases">
        <title>Black Yeasts Isolated from many extreme environments.</title>
        <authorList>
            <person name="Coleine C."/>
            <person name="Stajich J.E."/>
            <person name="Selbmann L."/>
        </authorList>
    </citation>
    <scope>NUCLEOTIDE SEQUENCE</scope>
    <source>
        <strain evidence="8">CCFEE 5485</strain>
    </source>
</reference>
<evidence type="ECO:0000313" key="9">
    <source>
        <dbReference type="Proteomes" id="UP001274830"/>
    </source>
</evidence>
<dbReference type="InterPro" id="IPR012340">
    <property type="entry name" value="NA-bd_OB-fold"/>
</dbReference>
<dbReference type="InterPro" id="IPR012310">
    <property type="entry name" value="DNA_ligase_ATP-dep_cent"/>
</dbReference>
<evidence type="ECO:0000256" key="5">
    <source>
        <dbReference type="ARBA" id="ARBA00023242"/>
    </source>
</evidence>
<evidence type="ECO:0000259" key="7">
    <source>
        <dbReference type="PROSITE" id="PS50160"/>
    </source>
</evidence>
<dbReference type="PANTHER" id="PTHR45997">
    <property type="entry name" value="DNA LIGASE 4"/>
    <property type="match status" value="1"/>
</dbReference>
<dbReference type="GO" id="GO:0006310">
    <property type="term" value="P:DNA recombination"/>
    <property type="evidence" value="ECO:0007669"/>
    <property type="project" value="InterPro"/>
</dbReference>
<dbReference type="EMBL" id="JAUTXT010000001">
    <property type="protein sequence ID" value="KAK3679866.1"/>
    <property type="molecule type" value="Genomic_DNA"/>
</dbReference>
<name>A0AAE1C6E5_9PEZI</name>
<dbReference type="PANTHER" id="PTHR45997:SF2">
    <property type="entry name" value="ATP DEPENDENT DNA LIGASE DOMAIN PROTEIN (AFU_ORTHOLOGUE AFUA_5G02430)"/>
    <property type="match status" value="1"/>
</dbReference>
<dbReference type="Proteomes" id="UP001274830">
    <property type="component" value="Unassembled WGS sequence"/>
</dbReference>
<evidence type="ECO:0000313" key="8">
    <source>
        <dbReference type="EMBL" id="KAK3679866.1"/>
    </source>
</evidence>
<evidence type="ECO:0000256" key="4">
    <source>
        <dbReference type="ARBA" id="ARBA00022840"/>
    </source>
</evidence>
<dbReference type="GO" id="GO:0005524">
    <property type="term" value="F:ATP binding"/>
    <property type="evidence" value="ECO:0007669"/>
    <property type="project" value="UniProtKB-KW"/>
</dbReference>
<dbReference type="PROSITE" id="PS50160">
    <property type="entry name" value="DNA_LIGASE_A3"/>
    <property type="match status" value="1"/>
</dbReference>
<dbReference type="Gene3D" id="2.40.50.140">
    <property type="entry name" value="Nucleic acid-binding proteins"/>
    <property type="match status" value="1"/>
</dbReference>
<dbReference type="GO" id="GO:0032807">
    <property type="term" value="C:DNA ligase IV complex"/>
    <property type="evidence" value="ECO:0007669"/>
    <property type="project" value="TreeGrafter"/>
</dbReference>
<dbReference type="InterPro" id="IPR012308">
    <property type="entry name" value="DNA_ligase_ATP-dep_N"/>
</dbReference>
<dbReference type="GO" id="GO:0003677">
    <property type="term" value="F:DNA binding"/>
    <property type="evidence" value="ECO:0007669"/>
    <property type="project" value="InterPro"/>
</dbReference>
<gene>
    <name evidence="8" type="ORF">LTR78_000242</name>
</gene>
<accession>A0AAE1C6E5</accession>
<proteinExistence type="inferred from homology"/>
<keyword evidence="9" id="KW-1185">Reference proteome</keyword>
<evidence type="ECO:0000256" key="6">
    <source>
        <dbReference type="SAM" id="MobiDB-lite"/>
    </source>
</evidence>
<dbReference type="InterPro" id="IPR029710">
    <property type="entry name" value="LIG4"/>
</dbReference>
<dbReference type="SUPFAM" id="SSF56091">
    <property type="entry name" value="DNA ligase/mRNA capping enzyme, catalytic domain"/>
    <property type="match status" value="1"/>
</dbReference>
<dbReference type="GO" id="GO:0006303">
    <property type="term" value="P:double-strand break repair via nonhomologous end joining"/>
    <property type="evidence" value="ECO:0007669"/>
    <property type="project" value="TreeGrafter"/>
</dbReference>
<dbReference type="Pfam" id="PF04675">
    <property type="entry name" value="DNA_ligase_A_N"/>
    <property type="match status" value="1"/>
</dbReference>
<evidence type="ECO:0000256" key="1">
    <source>
        <dbReference type="ARBA" id="ARBA00007572"/>
    </source>
</evidence>
<dbReference type="Pfam" id="PF01068">
    <property type="entry name" value="DNA_ligase_A_M"/>
    <property type="match status" value="1"/>
</dbReference>
<sequence>MPFPLPAFALLFSRLEEIETRQPPLLPREKAEALNIETQKWFKSHHRAINELDVPGSVALLSALLPERRTDRVYGIQAQSLCRILCRSLGLTSSRSKELQVYKQPGYGDLGACLERVLKAGGSVARPPVSLEEIDAMLEQLAAQCRFSGPAVKGSVPPSSSEARDKLIGDLLKRTPPEEGKWLVRLILKDFSPVRLNEALVMKSFHFLLPDLLRFQGNFETATRMLKDDLHIRQLPDHPDPRSERLFRQSAGTSLRPLIGVKVSRPGFVKARSIEHCLKMVGTRKWVLERKYDGEYCEIHIDRRRSTVPVECIQIFSKSGKDSTADKKGIHSTLVKCLRLDQSDCKITEQAILLGELVVYSDVTKSVLGFDEIRKHILRSGVFLGTDLDSQPRAHEHLAIVFFDVLLSDDDVVMHKSVNERRQRLRQMYRKIPGRALGAEWKEVNFANSGPARKRLLEQFAASIVQRCEGLVLKPCGVPYFPLDTHHDGVRTCIIKLKKDYIANMGDEADFAVIGASYDAQLALKSGIPGIKWTSFHLGCLTNAVEVRRYETRPAFRVVETIHSEACIPKPTLQALNQLGTYTARPYSRSNTGAPFDVAINTPNIDVLFETPLMVEVLGSGFSKPSNANFYMLRHPRIIKLHQDRSWTECISFQELQEQAHAAKTAPTEAFSELDETRTWVAKLESKLKHRLEKEGTLTPESRRESPRSTKRSAESKLHGATLVDKASQQLTATDALTDTTPCPPGKRRCTAEHCATPPRPSPLSDITNQAESLSSTRQLLAFTKAMVSTKPAVSCRTYGGAGSRNDVVEQHLSAVCSRSKCPFSNAAVFLAPCIRGVPYITEDLLPSHDVLLTASIEHWDRQSFSHAPRTATVSESQAYSGMHKIVLVEAKRPAMVKVVLGRIFALNHGRIRERIELYDWRVLEQCVKHDRQADHVKEHFIGVTMFDEMNDRAIFVSSIPGFGHTG</sequence>
<protein>
    <recommendedName>
        <fullName evidence="7">ATP-dependent DNA ligase family profile domain-containing protein</fullName>
    </recommendedName>
</protein>
<dbReference type="InterPro" id="IPR036599">
    <property type="entry name" value="DNA_ligase_N_sf"/>
</dbReference>
<comment type="similarity">
    <text evidence="1">Belongs to the ATP-dependent DNA ligase family.</text>
</comment>
<evidence type="ECO:0000256" key="2">
    <source>
        <dbReference type="ARBA" id="ARBA00022598"/>
    </source>
</evidence>
<dbReference type="AlphaFoldDB" id="A0AAE1C6E5"/>
<feature type="domain" description="ATP-dependent DNA ligase family profile" evidence="7">
    <location>
        <begin position="400"/>
        <end position="542"/>
    </location>
</feature>
<evidence type="ECO:0000256" key="3">
    <source>
        <dbReference type="ARBA" id="ARBA00022741"/>
    </source>
</evidence>
<keyword evidence="5" id="KW-0539">Nucleus</keyword>
<feature type="compositionally biased region" description="Low complexity" evidence="6">
    <location>
        <begin position="729"/>
        <end position="741"/>
    </location>
</feature>
<dbReference type="Gene3D" id="1.10.3260.10">
    <property type="entry name" value="DNA ligase, ATP-dependent, N-terminal domain"/>
    <property type="match status" value="1"/>
</dbReference>